<evidence type="ECO:0000313" key="1">
    <source>
        <dbReference type="EMBL" id="KAJ9111313.1"/>
    </source>
</evidence>
<name>A0ACC2WIL2_9TREE</name>
<sequence length="127" mass="13900">MRIPCDRLARQARLESALLSHDLSLSSHILQRQQTSEAMSAAASTSEFFIFLIDAPEVSGLWLEGQFRNDHNAILRTAQQFKNDEGEAVVWLWMTYDVATGATGEANINATHGSPMPNGPATRTVAA</sequence>
<evidence type="ECO:0000313" key="2">
    <source>
        <dbReference type="Proteomes" id="UP001230649"/>
    </source>
</evidence>
<accession>A0ACC2WIL2</accession>
<proteinExistence type="predicted"/>
<dbReference type="Proteomes" id="UP001230649">
    <property type="component" value="Unassembled WGS sequence"/>
</dbReference>
<organism evidence="1 2">
    <name type="scientific">Naganishia adeliensis</name>
    <dbReference type="NCBI Taxonomy" id="92952"/>
    <lineage>
        <taxon>Eukaryota</taxon>
        <taxon>Fungi</taxon>
        <taxon>Dikarya</taxon>
        <taxon>Basidiomycota</taxon>
        <taxon>Agaricomycotina</taxon>
        <taxon>Tremellomycetes</taxon>
        <taxon>Filobasidiales</taxon>
        <taxon>Filobasidiaceae</taxon>
        <taxon>Naganishia</taxon>
    </lineage>
</organism>
<gene>
    <name evidence="1" type="ORF">QFC20_002604</name>
</gene>
<protein>
    <submittedName>
        <fullName evidence="1">Uncharacterized protein</fullName>
    </submittedName>
</protein>
<comment type="caution">
    <text evidence="1">The sequence shown here is derived from an EMBL/GenBank/DDBJ whole genome shotgun (WGS) entry which is preliminary data.</text>
</comment>
<reference evidence="1" key="1">
    <citation type="submission" date="2023-04" db="EMBL/GenBank/DDBJ databases">
        <title>Draft Genome sequencing of Naganishia species isolated from polar environments using Oxford Nanopore Technology.</title>
        <authorList>
            <person name="Leo P."/>
            <person name="Venkateswaran K."/>
        </authorList>
    </citation>
    <scope>NUCLEOTIDE SEQUENCE</scope>
    <source>
        <strain evidence="1">MNA-CCFEE 5262</strain>
    </source>
</reference>
<dbReference type="EMBL" id="JASBWS010000019">
    <property type="protein sequence ID" value="KAJ9111313.1"/>
    <property type="molecule type" value="Genomic_DNA"/>
</dbReference>
<keyword evidence="2" id="KW-1185">Reference proteome</keyword>